<keyword evidence="3" id="KW-0804">Transcription</keyword>
<comment type="caution">
    <text evidence="5">The sequence shown here is derived from an EMBL/GenBank/DDBJ whole genome shotgun (WGS) entry which is preliminary data.</text>
</comment>
<evidence type="ECO:0000256" key="1">
    <source>
        <dbReference type="ARBA" id="ARBA00023015"/>
    </source>
</evidence>
<dbReference type="PROSITE" id="PS00041">
    <property type="entry name" value="HTH_ARAC_FAMILY_1"/>
    <property type="match status" value="1"/>
</dbReference>
<dbReference type="InterPro" id="IPR009057">
    <property type="entry name" value="Homeodomain-like_sf"/>
</dbReference>
<dbReference type="InterPro" id="IPR037923">
    <property type="entry name" value="HTH-like"/>
</dbReference>
<dbReference type="InterPro" id="IPR018060">
    <property type="entry name" value="HTH_AraC"/>
</dbReference>
<dbReference type="Pfam" id="PF12833">
    <property type="entry name" value="HTH_18"/>
    <property type="match status" value="1"/>
</dbReference>
<dbReference type="AlphaFoldDB" id="A0A3D9I930"/>
<dbReference type="InterPro" id="IPR014710">
    <property type="entry name" value="RmlC-like_jellyroll"/>
</dbReference>
<dbReference type="EMBL" id="QRDZ01000034">
    <property type="protein sequence ID" value="RED58211.1"/>
    <property type="molecule type" value="Genomic_DNA"/>
</dbReference>
<evidence type="ECO:0000256" key="3">
    <source>
        <dbReference type="ARBA" id="ARBA00023163"/>
    </source>
</evidence>
<dbReference type="Pfam" id="PF02311">
    <property type="entry name" value="AraC_binding"/>
    <property type="match status" value="1"/>
</dbReference>
<reference evidence="5 6" key="1">
    <citation type="submission" date="2018-07" db="EMBL/GenBank/DDBJ databases">
        <title>Genomic Encyclopedia of Type Strains, Phase III (KMG-III): the genomes of soil and plant-associated and newly described type strains.</title>
        <authorList>
            <person name="Whitman W."/>
        </authorList>
    </citation>
    <scope>NUCLEOTIDE SEQUENCE [LARGE SCALE GENOMIC DNA]</scope>
    <source>
        <strain evidence="5 6">CECT 7287</strain>
    </source>
</reference>
<dbReference type="SUPFAM" id="SSF51215">
    <property type="entry name" value="Regulatory protein AraC"/>
    <property type="match status" value="1"/>
</dbReference>
<keyword evidence="1" id="KW-0805">Transcription regulation</keyword>
<organism evidence="5 6">
    <name type="scientific">Cohnella phaseoli</name>
    <dbReference type="NCBI Taxonomy" id="456490"/>
    <lineage>
        <taxon>Bacteria</taxon>
        <taxon>Bacillati</taxon>
        <taxon>Bacillota</taxon>
        <taxon>Bacilli</taxon>
        <taxon>Bacillales</taxon>
        <taxon>Paenibacillaceae</taxon>
        <taxon>Cohnella</taxon>
    </lineage>
</organism>
<evidence type="ECO:0000259" key="4">
    <source>
        <dbReference type="PROSITE" id="PS01124"/>
    </source>
</evidence>
<dbReference type="Gene3D" id="1.10.10.60">
    <property type="entry name" value="Homeodomain-like"/>
    <property type="match status" value="2"/>
</dbReference>
<dbReference type="SUPFAM" id="SSF46689">
    <property type="entry name" value="Homeodomain-like"/>
    <property type="match status" value="2"/>
</dbReference>
<proteinExistence type="predicted"/>
<dbReference type="InterPro" id="IPR020449">
    <property type="entry name" value="Tscrpt_reg_AraC-type_HTH"/>
</dbReference>
<evidence type="ECO:0000313" key="6">
    <source>
        <dbReference type="Proteomes" id="UP000256977"/>
    </source>
</evidence>
<dbReference type="PANTHER" id="PTHR43280:SF2">
    <property type="entry name" value="HTH-TYPE TRANSCRIPTIONAL REGULATOR EXSA"/>
    <property type="match status" value="1"/>
</dbReference>
<dbReference type="InterPro" id="IPR018062">
    <property type="entry name" value="HTH_AraC-typ_CS"/>
</dbReference>
<name>A0A3D9I930_9BACL</name>
<dbReference type="GO" id="GO:0043565">
    <property type="term" value="F:sequence-specific DNA binding"/>
    <property type="evidence" value="ECO:0007669"/>
    <property type="project" value="InterPro"/>
</dbReference>
<dbReference type="PRINTS" id="PR00032">
    <property type="entry name" value="HTHARAC"/>
</dbReference>
<evidence type="ECO:0000313" key="5">
    <source>
        <dbReference type="EMBL" id="RED58211.1"/>
    </source>
</evidence>
<dbReference type="RefSeq" id="WP_116064576.1">
    <property type="nucleotide sequence ID" value="NZ_QRDZ01000034.1"/>
</dbReference>
<gene>
    <name evidence="5" type="ORF">DFP98_13453</name>
</gene>
<evidence type="ECO:0000256" key="2">
    <source>
        <dbReference type="ARBA" id="ARBA00023125"/>
    </source>
</evidence>
<feature type="domain" description="HTH araC/xylS-type" evidence="4">
    <location>
        <begin position="187"/>
        <end position="285"/>
    </location>
</feature>
<dbReference type="Gene3D" id="2.60.120.10">
    <property type="entry name" value="Jelly Rolls"/>
    <property type="match status" value="1"/>
</dbReference>
<sequence>MEFVPYRLDERIVVTEIYTCYYFELSNRERYNGESHDFWEIVYVDKGEVNANTGSGYYRLNQGNILVHSPNEYHRLESTGSKAPNLFIVTFSCSNESMAFFDRNKLFRIGQAEHAVLARLMKESSIAFGLNEYPISPRPDAPFGAEQLFKLYLEELLIRIVRNEGSAPSRASLLSTTKENQGERLSRLIVDYLERNLSDKITLDDLCAQFSISRTQMNILFKRTVGVGIIGYLNKTKIDRAKTYIREDVYNLTEISNLLGYSSVHYFSRQFKSTVGMSPSEYARTIKARSVALPDSASSSPLVGPASSD</sequence>
<accession>A0A3D9I930</accession>
<dbReference type="PROSITE" id="PS01124">
    <property type="entry name" value="HTH_ARAC_FAMILY_2"/>
    <property type="match status" value="1"/>
</dbReference>
<keyword evidence="6" id="KW-1185">Reference proteome</keyword>
<dbReference type="SMART" id="SM00342">
    <property type="entry name" value="HTH_ARAC"/>
    <property type="match status" value="1"/>
</dbReference>
<dbReference type="PANTHER" id="PTHR43280">
    <property type="entry name" value="ARAC-FAMILY TRANSCRIPTIONAL REGULATOR"/>
    <property type="match status" value="1"/>
</dbReference>
<keyword evidence="2" id="KW-0238">DNA-binding</keyword>
<dbReference type="OrthoDB" id="9811996at2"/>
<dbReference type="Proteomes" id="UP000256977">
    <property type="component" value="Unassembled WGS sequence"/>
</dbReference>
<protein>
    <submittedName>
        <fullName evidence="5">AraC-like protein</fullName>
    </submittedName>
</protein>
<dbReference type="GO" id="GO:0003700">
    <property type="term" value="F:DNA-binding transcription factor activity"/>
    <property type="evidence" value="ECO:0007669"/>
    <property type="project" value="InterPro"/>
</dbReference>
<dbReference type="InterPro" id="IPR003313">
    <property type="entry name" value="AraC-bd"/>
</dbReference>